<dbReference type="PANTHER" id="PTHR33170:SF40">
    <property type="entry name" value="OS04G0557100 PROTEIN"/>
    <property type="match status" value="1"/>
</dbReference>
<reference evidence="2" key="1">
    <citation type="journal article" date="2019" name="Nat. Commun.">
        <title>The genome of broomcorn millet.</title>
        <authorList>
            <person name="Zou C."/>
            <person name="Miki D."/>
            <person name="Li D."/>
            <person name="Tang Q."/>
            <person name="Xiao L."/>
            <person name="Rajput S."/>
            <person name="Deng P."/>
            <person name="Jia W."/>
            <person name="Huang R."/>
            <person name="Zhang M."/>
            <person name="Sun Y."/>
            <person name="Hu J."/>
            <person name="Fu X."/>
            <person name="Schnable P.S."/>
            <person name="Li F."/>
            <person name="Zhang H."/>
            <person name="Feng B."/>
            <person name="Zhu X."/>
            <person name="Liu R."/>
            <person name="Schnable J.C."/>
            <person name="Zhu J.-K."/>
            <person name="Zhang H."/>
        </authorList>
    </citation>
    <scope>NUCLEOTIDE SEQUENCE [LARGE SCALE GENOMIC DNA]</scope>
</reference>
<name>A0A3L6RHY4_PANMI</name>
<organism evidence="1 2">
    <name type="scientific">Panicum miliaceum</name>
    <name type="common">Proso millet</name>
    <name type="synonym">Broomcorn millet</name>
    <dbReference type="NCBI Taxonomy" id="4540"/>
    <lineage>
        <taxon>Eukaryota</taxon>
        <taxon>Viridiplantae</taxon>
        <taxon>Streptophyta</taxon>
        <taxon>Embryophyta</taxon>
        <taxon>Tracheophyta</taxon>
        <taxon>Spermatophyta</taxon>
        <taxon>Magnoliopsida</taxon>
        <taxon>Liliopsida</taxon>
        <taxon>Poales</taxon>
        <taxon>Poaceae</taxon>
        <taxon>PACMAD clade</taxon>
        <taxon>Panicoideae</taxon>
        <taxon>Panicodae</taxon>
        <taxon>Paniceae</taxon>
        <taxon>Panicinae</taxon>
        <taxon>Panicum</taxon>
        <taxon>Panicum sect. Panicum</taxon>
    </lineage>
</organism>
<dbReference type="EMBL" id="PQIB02000008">
    <property type="protein sequence ID" value="RLN03631.1"/>
    <property type="molecule type" value="Genomic_DNA"/>
</dbReference>
<dbReference type="AlphaFoldDB" id="A0A3L6RHY4"/>
<accession>A0A3L6RHY4</accession>
<sequence length="185" mass="21081">MPRPVAHAIGYVVHGLGFYHIPHPPLPRAKKELKSALTSVVGGQLSKEQVQQQLQRIFPGKWDWEITDHVQNTFITKFPSKIDLQRAIAFGGADVREAGVPPGTRLQFEVWHEKEEGFLLPKVWIRVYGIRKSLREFLNLWAVGSMLGSTQTVDMEMSRNSDFGRIFIAVLNPRFNPSTLRCGYR</sequence>
<keyword evidence="2" id="KW-1185">Reference proteome</keyword>
<dbReference type="OrthoDB" id="689928at2759"/>
<dbReference type="PANTHER" id="PTHR33170">
    <property type="entry name" value="DUF4283 DOMAIN-CONTAINING PROTEIN-RELATED"/>
    <property type="match status" value="1"/>
</dbReference>
<evidence type="ECO:0000313" key="1">
    <source>
        <dbReference type="EMBL" id="RLN03631.1"/>
    </source>
</evidence>
<dbReference type="Proteomes" id="UP000275267">
    <property type="component" value="Unassembled WGS sequence"/>
</dbReference>
<gene>
    <name evidence="1" type="ORF">C2845_PM13G02530</name>
</gene>
<dbReference type="STRING" id="4540.A0A3L6RHY4"/>
<evidence type="ECO:0000313" key="2">
    <source>
        <dbReference type="Proteomes" id="UP000275267"/>
    </source>
</evidence>
<comment type="caution">
    <text evidence="1">The sequence shown here is derived from an EMBL/GenBank/DDBJ whole genome shotgun (WGS) entry which is preliminary data.</text>
</comment>
<protein>
    <submittedName>
        <fullName evidence="1">Uncharacterized protein</fullName>
    </submittedName>
</protein>
<proteinExistence type="predicted"/>